<reference evidence="2" key="2">
    <citation type="submission" date="2020-11" db="EMBL/GenBank/DDBJ databases">
        <authorList>
            <person name="McCartney M.A."/>
            <person name="Auch B."/>
            <person name="Kono T."/>
            <person name="Mallez S."/>
            <person name="Becker A."/>
            <person name="Gohl D.M."/>
            <person name="Silverstein K.A.T."/>
            <person name="Koren S."/>
            <person name="Bechman K.B."/>
            <person name="Herman A."/>
            <person name="Abrahante J.E."/>
            <person name="Garbe J."/>
        </authorList>
    </citation>
    <scope>NUCLEOTIDE SEQUENCE</scope>
    <source>
        <strain evidence="2">Duluth1</strain>
        <tissue evidence="2">Whole animal</tissue>
    </source>
</reference>
<gene>
    <name evidence="2" type="ORF">DPMN_139595</name>
</gene>
<sequence length="79" mass="8915">MFIKRNLLQPASSISLVNKVFNTDRLKHSTPWNISLIPLPHTNERPYEETTSIDGFPSRPALPCPPPVSTTDDFMVHLS</sequence>
<comment type="caution">
    <text evidence="2">The sequence shown here is derived from an EMBL/GenBank/DDBJ whole genome shotgun (WGS) entry which is preliminary data.</text>
</comment>
<dbReference type="Proteomes" id="UP000828390">
    <property type="component" value="Unassembled WGS sequence"/>
</dbReference>
<dbReference type="EMBL" id="JAIWYP010000006">
    <property type="protein sequence ID" value="KAH3811189.1"/>
    <property type="molecule type" value="Genomic_DNA"/>
</dbReference>
<keyword evidence="3" id="KW-1185">Reference proteome</keyword>
<reference evidence="2" key="1">
    <citation type="journal article" date="2019" name="bioRxiv">
        <title>The Genome of the Zebra Mussel, Dreissena polymorpha: A Resource for Invasive Species Research.</title>
        <authorList>
            <person name="McCartney M.A."/>
            <person name="Auch B."/>
            <person name="Kono T."/>
            <person name="Mallez S."/>
            <person name="Zhang Y."/>
            <person name="Obille A."/>
            <person name="Becker A."/>
            <person name="Abrahante J.E."/>
            <person name="Garbe J."/>
            <person name="Badalamenti J.P."/>
            <person name="Herman A."/>
            <person name="Mangelson H."/>
            <person name="Liachko I."/>
            <person name="Sullivan S."/>
            <person name="Sone E.D."/>
            <person name="Koren S."/>
            <person name="Silverstein K.A.T."/>
            <person name="Beckman K.B."/>
            <person name="Gohl D.M."/>
        </authorList>
    </citation>
    <scope>NUCLEOTIDE SEQUENCE</scope>
    <source>
        <strain evidence="2">Duluth1</strain>
        <tissue evidence="2">Whole animal</tissue>
    </source>
</reference>
<evidence type="ECO:0000256" key="1">
    <source>
        <dbReference type="SAM" id="MobiDB-lite"/>
    </source>
</evidence>
<name>A0A9D4JI93_DREPO</name>
<proteinExistence type="predicted"/>
<evidence type="ECO:0000313" key="2">
    <source>
        <dbReference type="EMBL" id="KAH3811189.1"/>
    </source>
</evidence>
<accession>A0A9D4JI93</accession>
<protein>
    <submittedName>
        <fullName evidence="2">Uncharacterized protein</fullName>
    </submittedName>
</protein>
<feature type="region of interest" description="Disordered" evidence="1">
    <location>
        <begin position="43"/>
        <end position="68"/>
    </location>
</feature>
<evidence type="ECO:0000313" key="3">
    <source>
        <dbReference type="Proteomes" id="UP000828390"/>
    </source>
</evidence>
<organism evidence="2 3">
    <name type="scientific">Dreissena polymorpha</name>
    <name type="common">Zebra mussel</name>
    <name type="synonym">Mytilus polymorpha</name>
    <dbReference type="NCBI Taxonomy" id="45954"/>
    <lineage>
        <taxon>Eukaryota</taxon>
        <taxon>Metazoa</taxon>
        <taxon>Spiralia</taxon>
        <taxon>Lophotrochozoa</taxon>
        <taxon>Mollusca</taxon>
        <taxon>Bivalvia</taxon>
        <taxon>Autobranchia</taxon>
        <taxon>Heteroconchia</taxon>
        <taxon>Euheterodonta</taxon>
        <taxon>Imparidentia</taxon>
        <taxon>Neoheterodontei</taxon>
        <taxon>Myida</taxon>
        <taxon>Dreissenoidea</taxon>
        <taxon>Dreissenidae</taxon>
        <taxon>Dreissena</taxon>
    </lineage>
</organism>
<dbReference type="AlphaFoldDB" id="A0A9D4JI93"/>